<keyword evidence="2 7" id="KW-0819">tRNA processing</keyword>
<dbReference type="PROSITE" id="PS00648">
    <property type="entry name" value="RIBONUCLEASE_P"/>
    <property type="match status" value="1"/>
</dbReference>
<keyword evidence="3 7" id="KW-0540">Nuclease</keyword>
<dbReference type="InterPro" id="IPR014721">
    <property type="entry name" value="Ribsml_uS5_D2-typ_fold_subgr"/>
</dbReference>
<protein>
    <recommendedName>
        <fullName evidence="7 8">Ribonuclease P protein component</fullName>
        <shortName evidence="7">RNase P protein</shortName>
        <shortName evidence="7">RNaseP protein</shortName>
        <ecNumber evidence="7 8">3.1.26.5</ecNumber>
    </recommendedName>
    <alternativeName>
        <fullName evidence="7">Protein C5</fullName>
    </alternativeName>
</protein>
<evidence type="ECO:0000256" key="4">
    <source>
        <dbReference type="ARBA" id="ARBA00022759"/>
    </source>
</evidence>
<evidence type="ECO:0000256" key="2">
    <source>
        <dbReference type="ARBA" id="ARBA00022694"/>
    </source>
</evidence>
<evidence type="ECO:0000256" key="7">
    <source>
        <dbReference type="HAMAP-Rule" id="MF_00227"/>
    </source>
</evidence>
<dbReference type="NCBIfam" id="TIGR00188">
    <property type="entry name" value="rnpA"/>
    <property type="match status" value="1"/>
</dbReference>
<reference evidence="10" key="1">
    <citation type="submission" date="2017-09" db="EMBL/GenBank/DDBJ databases">
        <title>Depth-based differentiation of microbial function through sediment-hosted aquifers and enrichment of novel symbionts in the deep terrestrial subsurface.</title>
        <authorList>
            <person name="Probst A.J."/>
            <person name="Ladd B."/>
            <person name="Jarett J.K."/>
            <person name="Geller-Mcgrath D.E."/>
            <person name="Sieber C.M.K."/>
            <person name="Emerson J.B."/>
            <person name="Anantharaman K."/>
            <person name="Thomas B.C."/>
            <person name="Malmstrom R."/>
            <person name="Stieglmeier M."/>
            <person name="Klingl A."/>
            <person name="Woyke T."/>
            <person name="Ryan C.M."/>
            <person name="Banfield J.F."/>
        </authorList>
    </citation>
    <scope>NUCLEOTIDE SEQUENCE [LARGE SCALE GENOMIC DNA]</scope>
</reference>
<dbReference type="EMBL" id="PFEN01000032">
    <property type="protein sequence ID" value="PJE69486.1"/>
    <property type="molecule type" value="Genomic_DNA"/>
</dbReference>
<sequence>MLPKINRLKRKKEFKTIFKKGKWCKEGLLVLKLIPNDLGKSRFAFIVSQKVSKKATVRNRIKRQLREIVREIIPNIQKGFDGILIVKPGLESRNFQEVKALAKKLFKTAKII</sequence>
<comment type="caution">
    <text evidence="9">The sequence shown here is derived from an EMBL/GenBank/DDBJ whole genome shotgun (WGS) entry which is preliminary data.</text>
</comment>
<proteinExistence type="inferred from homology"/>
<evidence type="ECO:0000256" key="3">
    <source>
        <dbReference type="ARBA" id="ARBA00022722"/>
    </source>
</evidence>
<comment type="catalytic activity">
    <reaction evidence="7">
        <text>Endonucleolytic cleavage of RNA, removing 5'-extranucleotides from tRNA precursor.</text>
        <dbReference type="EC" id="3.1.26.5"/>
    </reaction>
</comment>
<dbReference type="GO" id="GO:0001682">
    <property type="term" value="P:tRNA 5'-leader removal"/>
    <property type="evidence" value="ECO:0007669"/>
    <property type="project" value="UniProtKB-UniRule"/>
</dbReference>
<dbReference type="GO" id="GO:0030677">
    <property type="term" value="C:ribonuclease P complex"/>
    <property type="evidence" value="ECO:0007669"/>
    <property type="project" value="TreeGrafter"/>
</dbReference>
<evidence type="ECO:0000256" key="1">
    <source>
        <dbReference type="ARBA" id="ARBA00002663"/>
    </source>
</evidence>
<dbReference type="SUPFAM" id="SSF54211">
    <property type="entry name" value="Ribosomal protein S5 domain 2-like"/>
    <property type="match status" value="1"/>
</dbReference>
<comment type="function">
    <text evidence="1 7">RNaseP catalyzes the removal of the 5'-leader sequence from pre-tRNA to produce the mature 5'-terminus. It can also cleave other RNA substrates such as 4.5S RNA. The protein component plays an auxiliary but essential role in vivo by binding to the 5'-leader sequence and broadening the substrate specificity of the ribozyme.</text>
</comment>
<dbReference type="PANTHER" id="PTHR33992:SF1">
    <property type="entry name" value="RIBONUCLEASE P PROTEIN COMPONENT"/>
    <property type="match status" value="1"/>
</dbReference>
<dbReference type="Proteomes" id="UP000236946">
    <property type="component" value="Unassembled WGS sequence"/>
</dbReference>
<dbReference type="AlphaFoldDB" id="A0A2H9T158"/>
<keyword evidence="6 7" id="KW-0694">RNA-binding</keyword>
<dbReference type="GO" id="GO:0042781">
    <property type="term" value="F:3'-tRNA processing endoribonuclease activity"/>
    <property type="evidence" value="ECO:0007669"/>
    <property type="project" value="TreeGrafter"/>
</dbReference>
<dbReference type="InterPro" id="IPR000100">
    <property type="entry name" value="RNase_P"/>
</dbReference>
<dbReference type="InterPro" id="IPR020568">
    <property type="entry name" value="Ribosomal_Su5_D2-typ_SF"/>
</dbReference>
<dbReference type="EC" id="3.1.26.5" evidence="7 8"/>
<comment type="subunit">
    <text evidence="7">Consists of a catalytic RNA component (M1 or rnpB) and a protein subunit.</text>
</comment>
<accession>A0A2H9T158</accession>
<dbReference type="PANTHER" id="PTHR33992">
    <property type="entry name" value="RIBONUCLEASE P PROTEIN COMPONENT"/>
    <property type="match status" value="1"/>
</dbReference>
<evidence type="ECO:0000256" key="6">
    <source>
        <dbReference type="ARBA" id="ARBA00022884"/>
    </source>
</evidence>
<keyword evidence="4 7" id="KW-0255">Endonuclease</keyword>
<gene>
    <name evidence="7 9" type="primary">rnpA</name>
    <name evidence="9" type="ORF">COU98_01735</name>
</gene>
<evidence type="ECO:0000256" key="8">
    <source>
        <dbReference type="NCBIfam" id="TIGR00188"/>
    </source>
</evidence>
<evidence type="ECO:0000313" key="10">
    <source>
        <dbReference type="Proteomes" id="UP000236946"/>
    </source>
</evidence>
<evidence type="ECO:0000256" key="5">
    <source>
        <dbReference type="ARBA" id="ARBA00022801"/>
    </source>
</evidence>
<dbReference type="Pfam" id="PF00825">
    <property type="entry name" value="Ribonuclease_P"/>
    <property type="match status" value="1"/>
</dbReference>
<organism evidence="9 10">
    <name type="scientific">Candidatus Staskawiczbacteria bacterium CG10_big_fil_rev_8_21_14_0_10_38_10</name>
    <dbReference type="NCBI Taxonomy" id="1974891"/>
    <lineage>
        <taxon>Bacteria</taxon>
        <taxon>Candidatus Staskawicziibacteriota</taxon>
    </lineage>
</organism>
<name>A0A2H9T158_9BACT</name>
<dbReference type="Gene3D" id="3.30.230.10">
    <property type="match status" value="1"/>
</dbReference>
<dbReference type="HAMAP" id="MF_00227">
    <property type="entry name" value="RNase_P"/>
    <property type="match status" value="1"/>
</dbReference>
<dbReference type="InterPro" id="IPR020539">
    <property type="entry name" value="RNase_P_CS"/>
</dbReference>
<keyword evidence="5 7" id="KW-0378">Hydrolase</keyword>
<comment type="similarity">
    <text evidence="7">Belongs to the RnpA family.</text>
</comment>
<dbReference type="GO" id="GO:0004526">
    <property type="term" value="F:ribonuclease P activity"/>
    <property type="evidence" value="ECO:0007669"/>
    <property type="project" value="UniProtKB-UniRule"/>
</dbReference>
<dbReference type="GO" id="GO:0000049">
    <property type="term" value="F:tRNA binding"/>
    <property type="evidence" value="ECO:0007669"/>
    <property type="project" value="UniProtKB-UniRule"/>
</dbReference>
<evidence type="ECO:0000313" key="9">
    <source>
        <dbReference type="EMBL" id="PJE69486.1"/>
    </source>
</evidence>